<accession>A0A9Q0CV85</accession>
<dbReference type="PROSITE" id="PS51767">
    <property type="entry name" value="PEPTIDASE_A1"/>
    <property type="match status" value="1"/>
</dbReference>
<dbReference type="Gene3D" id="2.40.70.10">
    <property type="entry name" value="Acid Proteases"/>
    <property type="match status" value="3"/>
</dbReference>
<keyword evidence="3" id="KW-0378">Hydrolase</keyword>
<dbReference type="InterPro" id="IPR021109">
    <property type="entry name" value="Peptidase_aspartic_dom_sf"/>
</dbReference>
<dbReference type="OrthoDB" id="696345at2759"/>
<dbReference type="SUPFAM" id="SSF50630">
    <property type="entry name" value="Acid proteases"/>
    <property type="match status" value="1"/>
</dbReference>
<evidence type="ECO:0000256" key="1">
    <source>
        <dbReference type="ARBA" id="ARBA00007447"/>
    </source>
</evidence>
<dbReference type="GO" id="GO:0006508">
    <property type="term" value="P:proteolysis"/>
    <property type="evidence" value="ECO:0007669"/>
    <property type="project" value="UniProtKB-KW"/>
</dbReference>
<proteinExistence type="inferred from homology"/>
<dbReference type="PANTHER" id="PTHR47967">
    <property type="entry name" value="OS07G0603500 PROTEIN-RELATED"/>
    <property type="match status" value="1"/>
</dbReference>
<dbReference type="PANTHER" id="PTHR47967:SF23">
    <property type="entry name" value="OS04G0448300 PROTEIN"/>
    <property type="match status" value="1"/>
</dbReference>
<evidence type="ECO:0000256" key="3">
    <source>
        <dbReference type="ARBA" id="ARBA00022801"/>
    </source>
</evidence>
<dbReference type="Pfam" id="PF14541">
    <property type="entry name" value="TAXi_C"/>
    <property type="match status" value="1"/>
</dbReference>
<dbReference type="InterPro" id="IPR032861">
    <property type="entry name" value="TAXi_N"/>
</dbReference>
<comment type="similarity">
    <text evidence="1">Belongs to the peptidase A1 family.</text>
</comment>
<dbReference type="InterPro" id="IPR033121">
    <property type="entry name" value="PEPTIDASE_A1"/>
</dbReference>
<evidence type="ECO:0000313" key="6">
    <source>
        <dbReference type="Proteomes" id="UP001151287"/>
    </source>
</evidence>
<keyword evidence="6" id="KW-1185">Reference proteome</keyword>
<protein>
    <recommendedName>
        <fullName evidence="4">Peptidase A1 domain-containing protein</fullName>
    </recommendedName>
</protein>
<dbReference type="GO" id="GO:0005576">
    <property type="term" value="C:extracellular region"/>
    <property type="evidence" value="ECO:0007669"/>
    <property type="project" value="TreeGrafter"/>
</dbReference>
<sequence>MHRLSRLKRMQLLSSTNVGGNIHSEGPTLAEYYMDLAIGNPPLQYSAFVDTGSDLIWTQCSTCKKCLSQPTPLYNRLESTTVSSIPWWTSGTLDKETFTFGTTNSKYVSVPNIVFGCSTSSSDEFNGSAGLVGLSRVEVQYNQHHLLETLQARTTLSLQGISLGTAKLAIRPAAIALKSDGTGGMIIDSGTTFTVLVNEAYLTLQTAIKSIVKLPLANYNGSNIGNDLCYSV</sequence>
<dbReference type="EMBL" id="JAMQYH010000001">
    <property type="protein sequence ID" value="KAJ1700824.1"/>
    <property type="molecule type" value="Genomic_DNA"/>
</dbReference>
<evidence type="ECO:0000313" key="5">
    <source>
        <dbReference type="EMBL" id="KAJ1700824.1"/>
    </source>
</evidence>
<evidence type="ECO:0000259" key="4">
    <source>
        <dbReference type="PROSITE" id="PS51767"/>
    </source>
</evidence>
<dbReference type="AlphaFoldDB" id="A0A9Q0CV85"/>
<dbReference type="InterPro" id="IPR051708">
    <property type="entry name" value="Plant_Aspart_Prot_A1"/>
</dbReference>
<feature type="domain" description="Peptidase A1" evidence="4">
    <location>
        <begin position="32"/>
        <end position="232"/>
    </location>
</feature>
<gene>
    <name evidence="5" type="ORF">LUZ63_000603</name>
</gene>
<name>A0A9Q0CV85_9POAL</name>
<dbReference type="Pfam" id="PF14543">
    <property type="entry name" value="TAXi_N"/>
    <property type="match status" value="2"/>
</dbReference>
<dbReference type="Proteomes" id="UP001151287">
    <property type="component" value="Unassembled WGS sequence"/>
</dbReference>
<dbReference type="GO" id="GO:0008233">
    <property type="term" value="F:peptidase activity"/>
    <property type="evidence" value="ECO:0007669"/>
    <property type="project" value="UniProtKB-KW"/>
</dbReference>
<dbReference type="InterPro" id="IPR032799">
    <property type="entry name" value="TAXi_C"/>
</dbReference>
<organism evidence="5 6">
    <name type="scientific">Rhynchospora breviuscula</name>
    <dbReference type="NCBI Taxonomy" id="2022672"/>
    <lineage>
        <taxon>Eukaryota</taxon>
        <taxon>Viridiplantae</taxon>
        <taxon>Streptophyta</taxon>
        <taxon>Embryophyta</taxon>
        <taxon>Tracheophyta</taxon>
        <taxon>Spermatophyta</taxon>
        <taxon>Magnoliopsida</taxon>
        <taxon>Liliopsida</taxon>
        <taxon>Poales</taxon>
        <taxon>Cyperaceae</taxon>
        <taxon>Cyperoideae</taxon>
        <taxon>Rhynchosporeae</taxon>
        <taxon>Rhynchospora</taxon>
    </lineage>
</organism>
<evidence type="ECO:0000256" key="2">
    <source>
        <dbReference type="ARBA" id="ARBA00022670"/>
    </source>
</evidence>
<keyword evidence="2" id="KW-0645">Protease</keyword>
<reference evidence="5" key="1">
    <citation type="journal article" date="2022" name="Cell">
        <title>Repeat-based holocentromeres influence genome architecture and karyotype evolution.</title>
        <authorList>
            <person name="Hofstatter P.G."/>
            <person name="Thangavel G."/>
            <person name="Lux T."/>
            <person name="Neumann P."/>
            <person name="Vondrak T."/>
            <person name="Novak P."/>
            <person name="Zhang M."/>
            <person name="Costa L."/>
            <person name="Castellani M."/>
            <person name="Scott A."/>
            <person name="Toegelov H."/>
            <person name="Fuchs J."/>
            <person name="Mata-Sucre Y."/>
            <person name="Dias Y."/>
            <person name="Vanzela A.L.L."/>
            <person name="Huettel B."/>
            <person name="Almeida C.C.S."/>
            <person name="Simkova H."/>
            <person name="Souza G."/>
            <person name="Pedrosa-Harand A."/>
            <person name="Macas J."/>
            <person name="Mayer K.F.X."/>
            <person name="Houben A."/>
            <person name="Marques A."/>
        </authorList>
    </citation>
    <scope>NUCLEOTIDE SEQUENCE</scope>
    <source>
        <strain evidence="5">RhyBre1mFocal</strain>
    </source>
</reference>
<comment type="caution">
    <text evidence="5">The sequence shown here is derived from an EMBL/GenBank/DDBJ whole genome shotgun (WGS) entry which is preliminary data.</text>
</comment>